<feature type="compositionally biased region" description="Polar residues" evidence="5">
    <location>
        <begin position="44"/>
        <end position="54"/>
    </location>
</feature>
<sequence length="598" mass="67192">MVTSPSHHSPAPTNKVGTRRKSSIVITPSQILCGTFDGHSRLTNSFGTGATTPSSEEKGHDPLKDPNRKNLDLEELPPFSFSKKPIDDRRCCEGEIKSNITTVIGGNTSRTQSRSITPRQSQISLLCQPQQQQQQQPEIILPDDYDERIRFPQMSSHYIYENKPEANRSESFETVVQSQEKYSINENAPNEDVEYTPAVFDINQPTRRYSTPNQIVSKNDETKLLEEFTRNNCIYEVKQDQFFTHQICSDNENSTSQCEERNCPRLKNQPSFPKVHHRKDSNQKLNQVYQMKKPMMTPAVLRVEPQKQHHQVQLQSQQQQQALYVKQHRATSSTYTVFTINEHNINISNEPTHKHWQSNSATDACMACLRPFHSPLVTMIYDVPRRHHCRFCGLVFCKSCLDIGSGSDECSMSSSSSSFTPTSISFSSTTTASSITPVAKSERGSNPVMTPIIDKNANFVVPIASATATASGIFSSAHTTKTCHKCTALYETLVIEISKPANIASLLNKVDTESTKIDSCVAVVENPYLNDAKLFDYEITTHAFKRLSIRSVTKRGDARRSNGGVEVDDLGAQPDDDDDERKMSVVGEMPTDWTWSSF</sequence>
<feature type="region of interest" description="Disordered" evidence="5">
    <location>
        <begin position="558"/>
        <end position="598"/>
    </location>
</feature>
<dbReference type="Pfam" id="PF01363">
    <property type="entry name" value="FYVE"/>
    <property type="match status" value="1"/>
</dbReference>
<keyword evidence="3" id="KW-0862">Zinc</keyword>
<accession>A0A8X7NMY8</accession>
<feature type="region of interest" description="Disordered" evidence="5">
    <location>
        <begin position="44"/>
        <end position="80"/>
    </location>
</feature>
<feature type="compositionally biased region" description="Basic and acidic residues" evidence="5">
    <location>
        <begin position="55"/>
        <end position="72"/>
    </location>
</feature>
<feature type="compositionally biased region" description="Acidic residues" evidence="5">
    <location>
        <begin position="566"/>
        <end position="579"/>
    </location>
</feature>
<keyword evidence="1" id="KW-0479">Metal-binding</keyword>
<keyword evidence="2 4" id="KW-0863">Zinc-finger</keyword>
<dbReference type="GO" id="GO:0032266">
    <property type="term" value="F:phosphatidylinositol-3-phosphate binding"/>
    <property type="evidence" value="ECO:0007669"/>
    <property type="project" value="UniProtKB-ARBA"/>
</dbReference>
<evidence type="ECO:0000256" key="3">
    <source>
        <dbReference type="ARBA" id="ARBA00022833"/>
    </source>
</evidence>
<dbReference type="InterPro" id="IPR000306">
    <property type="entry name" value="Znf_FYVE"/>
</dbReference>
<dbReference type="InterPro" id="IPR011011">
    <property type="entry name" value="Znf_FYVE_PHD"/>
</dbReference>
<comment type="caution">
    <text evidence="7">The sequence shown here is derived from an EMBL/GenBank/DDBJ whole genome shotgun (WGS) entry which is preliminary data.</text>
</comment>
<gene>
    <name evidence="7" type="ORF">FOB60_002661</name>
</gene>
<dbReference type="InterPro" id="IPR013083">
    <property type="entry name" value="Znf_RING/FYVE/PHD"/>
</dbReference>
<protein>
    <submittedName>
        <fullName evidence="7">FYVE zinc finger family protein</fullName>
    </submittedName>
</protein>
<dbReference type="EMBL" id="JABWAB010000004">
    <property type="protein sequence ID" value="KAF6052405.1"/>
    <property type="molecule type" value="Genomic_DNA"/>
</dbReference>
<evidence type="ECO:0000256" key="2">
    <source>
        <dbReference type="ARBA" id="ARBA00022771"/>
    </source>
</evidence>
<dbReference type="GO" id="GO:0008270">
    <property type="term" value="F:zinc ion binding"/>
    <property type="evidence" value="ECO:0007669"/>
    <property type="project" value="UniProtKB-KW"/>
</dbReference>
<organism evidence="7 8">
    <name type="scientific">Candida parapsilosis</name>
    <name type="common">Yeast</name>
    <dbReference type="NCBI Taxonomy" id="5480"/>
    <lineage>
        <taxon>Eukaryota</taxon>
        <taxon>Fungi</taxon>
        <taxon>Dikarya</taxon>
        <taxon>Ascomycota</taxon>
        <taxon>Saccharomycotina</taxon>
        <taxon>Pichiomycetes</taxon>
        <taxon>Debaryomycetaceae</taxon>
        <taxon>Candida/Lodderomyces clade</taxon>
        <taxon>Candida</taxon>
    </lineage>
</organism>
<dbReference type="AlphaFoldDB" id="A0A8X7NMY8"/>
<evidence type="ECO:0000313" key="7">
    <source>
        <dbReference type="EMBL" id="KAF6052405.1"/>
    </source>
</evidence>
<evidence type="ECO:0000256" key="1">
    <source>
        <dbReference type="ARBA" id="ARBA00022723"/>
    </source>
</evidence>
<reference evidence="7" key="1">
    <citation type="submission" date="2020-03" db="EMBL/GenBank/DDBJ databases">
        <title>FDA dAtabase for Regulatory Grade micrObial Sequences (FDA-ARGOS): Supporting development and validation of Infectious Disease Dx tests.</title>
        <authorList>
            <person name="Campos J."/>
            <person name="Goldberg B."/>
            <person name="Tallon L."/>
            <person name="Sadzewicz L."/>
            <person name="Vavikolanu K."/>
            <person name="Mehta A."/>
            <person name="Aluvathingal J."/>
            <person name="Nadendla S."/>
            <person name="Nandy P."/>
            <person name="Geyer C."/>
            <person name="Yan Y."/>
            <person name="Sichtig H."/>
        </authorList>
    </citation>
    <scope>NUCLEOTIDE SEQUENCE [LARGE SCALE GENOMIC DNA]</scope>
    <source>
        <strain evidence="7">FDAARGOS_652</strain>
    </source>
</reference>
<evidence type="ECO:0000256" key="5">
    <source>
        <dbReference type="SAM" id="MobiDB-lite"/>
    </source>
</evidence>
<evidence type="ECO:0000259" key="6">
    <source>
        <dbReference type="PROSITE" id="PS50178"/>
    </source>
</evidence>
<dbReference type="PROSITE" id="PS50178">
    <property type="entry name" value="ZF_FYVE"/>
    <property type="match status" value="1"/>
</dbReference>
<name>A0A8X7NMY8_CANPA</name>
<evidence type="ECO:0000313" key="8">
    <source>
        <dbReference type="Proteomes" id="UP000590412"/>
    </source>
</evidence>
<dbReference type="SUPFAM" id="SSF57903">
    <property type="entry name" value="FYVE/PHD zinc finger"/>
    <property type="match status" value="1"/>
</dbReference>
<proteinExistence type="predicted"/>
<dbReference type="Gene3D" id="3.30.40.10">
    <property type="entry name" value="Zinc/RING finger domain, C3HC4 (zinc finger)"/>
    <property type="match status" value="1"/>
</dbReference>
<evidence type="ECO:0000256" key="4">
    <source>
        <dbReference type="PROSITE-ProRule" id="PRU00091"/>
    </source>
</evidence>
<feature type="domain" description="FYVE-type" evidence="6">
    <location>
        <begin position="359"/>
        <end position="400"/>
    </location>
</feature>
<feature type="compositionally biased region" description="Polar residues" evidence="5">
    <location>
        <begin position="1"/>
        <end position="16"/>
    </location>
</feature>
<feature type="region of interest" description="Disordered" evidence="5">
    <location>
        <begin position="1"/>
        <end position="23"/>
    </location>
</feature>
<dbReference type="InterPro" id="IPR017455">
    <property type="entry name" value="Znf_FYVE-rel"/>
</dbReference>
<dbReference type="Proteomes" id="UP000590412">
    <property type="component" value="Unassembled WGS sequence"/>
</dbReference>